<protein>
    <submittedName>
        <fullName evidence="3">Uncharacterized protein</fullName>
    </submittedName>
</protein>
<dbReference type="EMBL" id="JAWLKB010000003">
    <property type="protein sequence ID" value="MDV6266550.1"/>
    <property type="molecule type" value="Genomic_DNA"/>
</dbReference>
<feature type="transmembrane region" description="Helical" evidence="1">
    <location>
        <begin position="630"/>
        <end position="651"/>
    </location>
</feature>
<comment type="caution">
    <text evidence="3">The sequence shown here is derived from an EMBL/GenBank/DDBJ whole genome shotgun (WGS) entry which is preliminary data.</text>
</comment>
<keyword evidence="1" id="KW-0472">Membrane</keyword>
<feature type="signal peptide" evidence="2">
    <location>
        <begin position="1"/>
        <end position="32"/>
    </location>
</feature>
<keyword evidence="1" id="KW-1133">Transmembrane helix</keyword>
<dbReference type="Proteomes" id="UP001185927">
    <property type="component" value="Unassembled WGS sequence"/>
</dbReference>
<keyword evidence="4" id="KW-1185">Reference proteome</keyword>
<evidence type="ECO:0000256" key="1">
    <source>
        <dbReference type="SAM" id="Phobius"/>
    </source>
</evidence>
<sequence length="656" mass="68978">MVPSFTGLCRNLMMTMAIAFCMVFASNTIAVAQVVDKATETNVAADANVGAISLKELGRGTDVVFSANDEPLTVSLPVPDGLTATALIGTVTAPIDFSRGWIEVSADGRPVSRVEFDAAQVGQGLPISIPLAGLTVIDRSIAVSMIGHLVPVDDRCYDRSNYQPLALRNTSIVYDGTEAQPSTVSNFFPPILRKATIFLANNTSQAQQTAALLLSTSIVNRYGSQPDAVVLAELPAGQSLPDSVPGLFERNILVGAEGEGGIDLVAGPSGYPVLRLAGDDRSLVPQVNLLAANFNGFWAASQALTASAKAVAEISRDVVPVGDLRLGSLTSSGLEHVQVEVPFTQSQLGRAIKNVTVRMIGTYVPMPSTRSAQLSFSVGDQRLDSRAVDNSGRFDIEFTIPDELVTREMNVTAALDVSGDFQCGSSNGSTLTIDPESTISSNVAEPANPGGFQSLPQSMLPIVEVGTTRGDFADTVRAQRLLVQMQRLSYLPLQPRVQSFVDAASSPLPAVLVAADGKLPDGVDLDLPMETADQGLLRLRGLQFNAPYGSMQVAVVPNHEIVVVTSNGDAADVDNMLNWLEGDPARFGRLAGDVLVAPRDVDPFDISVNLAPVSGAKTSDDDSGISSTTIGLIAAGTAALVVISVGGVLFFRRRSQ</sequence>
<evidence type="ECO:0000256" key="2">
    <source>
        <dbReference type="SAM" id="SignalP"/>
    </source>
</evidence>
<reference evidence="3 4" key="1">
    <citation type="submission" date="2023-10" db="EMBL/GenBank/DDBJ databases">
        <title>Development of a sustainable strategy for remediation of hydrocarbon-contaminated territories based on the waste exchange concept.</title>
        <authorList>
            <person name="Krivoruchko A."/>
        </authorList>
    </citation>
    <scope>NUCLEOTIDE SEQUENCE [LARGE SCALE GENOMIC DNA]</scope>
    <source>
        <strain evidence="3 4">IEGM 1203</strain>
    </source>
</reference>
<gene>
    <name evidence="3" type="ORF">R3Q16_08030</name>
</gene>
<evidence type="ECO:0000313" key="4">
    <source>
        <dbReference type="Proteomes" id="UP001185927"/>
    </source>
</evidence>
<feature type="chain" id="PRO_5045135958" evidence="2">
    <location>
        <begin position="33"/>
        <end position="656"/>
    </location>
</feature>
<name>A0ABU4BQS7_RHOGO</name>
<dbReference type="RefSeq" id="WP_317540988.1">
    <property type="nucleotide sequence ID" value="NZ_JAWLKB010000003.1"/>
</dbReference>
<keyword evidence="2" id="KW-0732">Signal</keyword>
<evidence type="ECO:0000313" key="3">
    <source>
        <dbReference type="EMBL" id="MDV6266550.1"/>
    </source>
</evidence>
<keyword evidence="1" id="KW-0812">Transmembrane</keyword>
<organism evidence="3 4">
    <name type="scientific">Rhodococcus globerulus</name>
    <dbReference type="NCBI Taxonomy" id="33008"/>
    <lineage>
        <taxon>Bacteria</taxon>
        <taxon>Bacillati</taxon>
        <taxon>Actinomycetota</taxon>
        <taxon>Actinomycetes</taxon>
        <taxon>Mycobacteriales</taxon>
        <taxon>Nocardiaceae</taxon>
        <taxon>Rhodococcus</taxon>
    </lineage>
</organism>
<proteinExistence type="predicted"/>
<accession>A0ABU4BQS7</accession>